<keyword evidence="1" id="KW-0472">Membrane</keyword>
<accession>A0A4R3IA29</accession>
<dbReference type="OrthoDB" id="6119666at2"/>
<dbReference type="EMBL" id="SLZR01000002">
    <property type="protein sequence ID" value="TCS43279.1"/>
    <property type="molecule type" value="Genomic_DNA"/>
</dbReference>
<feature type="transmembrane region" description="Helical" evidence="1">
    <location>
        <begin position="78"/>
        <end position="100"/>
    </location>
</feature>
<protein>
    <submittedName>
        <fullName evidence="2">Uncharacterized protein</fullName>
    </submittedName>
</protein>
<keyword evidence="1" id="KW-0812">Transmembrane</keyword>
<proteinExistence type="predicted"/>
<evidence type="ECO:0000313" key="3">
    <source>
        <dbReference type="Proteomes" id="UP000295793"/>
    </source>
</evidence>
<keyword evidence="1" id="KW-1133">Transmembrane helix</keyword>
<organism evidence="2 3">
    <name type="scientific">Reinekea marinisedimentorum</name>
    <dbReference type="NCBI Taxonomy" id="230495"/>
    <lineage>
        <taxon>Bacteria</taxon>
        <taxon>Pseudomonadati</taxon>
        <taxon>Pseudomonadota</taxon>
        <taxon>Gammaproteobacteria</taxon>
        <taxon>Oceanospirillales</taxon>
        <taxon>Saccharospirillaceae</taxon>
        <taxon>Reinekea</taxon>
    </lineage>
</organism>
<feature type="transmembrane region" description="Helical" evidence="1">
    <location>
        <begin position="17"/>
        <end position="35"/>
    </location>
</feature>
<feature type="transmembrane region" description="Helical" evidence="1">
    <location>
        <begin position="47"/>
        <end position="66"/>
    </location>
</feature>
<name>A0A4R3IA29_9GAMM</name>
<dbReference type="Proteomes" id="UP000295793">
    <property type="component" value="Unassembled WGS sequence"/>
</dbReference>
<reference evidence="2 3" key="1">
    <citation type="submission" date="2019-03" db="EMBL/GenBank/DDBJ databases">
        <title>Genomic Encyclopedia of Archaeal and Bacterial Type Strains, Phase II (KMG-II): from individual species to whole genera.</title>
        <authorList>
            <person name="Goeker M."/>
        </authorList>
    </citation>
    <scope>NUCLEOTIDE SEQUENCE [LARGE SCALE GENOMIC DNA]</scope>
    <source>
        <strain evidence="2 3">DSM 15388</strain>
    </source>
</reference>
<dbReference type="AlphaFoldDB" id="A0A4R3IA29"/>
<dbReference type="RefSeq" id="WP_132700063.1">
    <property type="nucleotide sequence ID" value="NZ_SLZR01000002.1"/>
</dbReference>
<sequence length="102" mass="11148">MGILDILTVLFYSAMPYWWLFVLALMVLVISYFIGKSSLTMSRGLMAGISLIVGVLVGLAAPYITLSKLTYVATATDWIALIGIMVAVAIFCWINLALIARK</sequence>
<keyword evidence="3" id="KW-1185">Reference proteome</keyword>
<comment type="caution">
    <text evidence="2">The sequence shown here is derived from an EMBL/GenBank/DDBJ whole genome shotgun (WGS) entry which is preliminary data.</text>
</comment>
<evidence type="ECO:0000256" key="1">
    <source>
        <dbReference type="SAM" id="Phobius"/>
    </source>
</evidence>
<gene>
    <name evidence="2" type="ORF">BCF53_102305</name>
</gene>
<evidence type="ECO:0000313" key="2">
    <source>
        <dbReference type="EMBL" id="TCS43279.1"/>
    </source>
</evidence>